<feature type="transmembrane region" description="Helical" evidence="1">
    <location>
        <begin position="36"/>
        <end position="58"/>
    </location>
</feature>
<proteinExistence type="predicted"/>
<evidence type="ECO:0008006" key="4">
    <source>
        <dbReference type="Google" id="ProtNLM"/>
    </source>
</evidence>
<dbReference type="Pfam" id="PF08592">
    <property type="entry name" value="Anthrone_oxy"/>
    <property type="match status" value="1"/>
</dbReference>
<evidence type="ECO:0000313" key="3">
    <source>
        <dbReference type="Proteomes" id="UP000316030"/>
    </source>
</evidence>
<feature type="transmembrane region" description="Helical" evidence="1">
    <location>
        <begin position="6"/>
        <end position="29"/>
    </location>
</feature>
<gene>
    <name evidence="2" type="ORF">SAMN06265173_13420</name>
</gene>
<evidence type="ECO:0000313" key="2">
    <source>
        <dbReference type="EMBL" id="SMO97027.1"/>
    </source>
</evidence>
<keyword evidence="3" id="KW-1185">Reference proteome</keyword>
<feature type="transmembrane region" description="Helical" evidence="1">
    <location>
        <begin position="94"/>
        <end position="113"/>
    </location>
</feature>
<reference evidence="2 3" key="1">
    <citation type="submission" date="2017-05" db="EMBL/GenBank/DDBJ databases">
        <authorList>
            <person name="Varghese N."/>
            <person name="Submissions S."/>
        </authorList>
    </citation>
    <scope>NUCLEOTIDE SEQUENCE [LARGE SCALE GENOMIC DNA]</scope>
    <source>
        <strain evidence="2 3">DSM 29506</strain>
    </source>
</reference>
<name>A0A521FLE6_9RHOB</name>
<protein>
    <recommendedName>
        <fullName evidence="4">Integral membrane protein</fullName>
    </recommendedName>
</protein>
<keyword evidence="1" id="KW-0472">Membrane</keyword>
<sequence length="128" mass="13795">MNRSVRNVVFAPAFFGTPVVLAAVGLWGYRLQQRATALWMGAAALVYLVGAFLPTVMVNVPMNQALMLIDMARDNAALQQVWGDYSDRWQVWNIARTLVSGVVLLLVGAGLMASRPLAVSAQPANPAP</sequence>
<dbReference type="InterPro" id="IPR013901">
    <property type="entry name" value="Anthrone_oxy"/>
</dbReference>
<organism evidence="2 3">
    <name type="scientific">Thalassovita litoralis</name>
    <dbReference type="NCBI Taxonomy" id="1010611"/>
    <lineage>
        <taxon>Bacteria</taxon>
        <taxon>Pseudomonadati</taxon>
        <taxon>Pseudomonadota</taxon>
        <taxon>Alphaproteobacteria</taxon>
        <taxon>Rhodobacterales</taxon>
        <taxon>Roseobacteraceae</taxon>
        <taxon>Thalassovita</taxon>
    </lineage>
</organism>
<keyword evidence="1" id="KW-1133">Transmembrane helix</keyword>
<dbReference type="Proteomes" id="UP000316030">
    <property type="component" value="Unassembled WGS sequence"/>
</dbReference>
<accession>A0A521FLE6</accession>
<dbReference type="EMBL" id="FXTO01000034">
    <property type="protein sequence ID" value="SMO97027.1"/>
    <property type="molecule type" value="Genomic_DNA"/>
</dbReference>
<dbReference type="AlphaFoldDB" id="A0A521FLE6"/>
<evidence type="ECO:0000256" key="1">
    <source>
        <dbReference type="SAM" id="Phobius"/>
    </source>
</evidence>
<keyword evidence="1" id="KW-0812">Transmembrane</keyword>